<feature type="region of interest" description="Disordered" evidence="1">
    <location>
        <begin position="61"/>
        <end position="115"/>
    </location>
</feature>
<evidence type="ECO:0000313" key="3">
    <source>
        <dbReference type="Proteomes" id="UP001519332"/>
    </source>
</evidence>
<feature type="region of interest" description="Disordered" evidence="1">
    <location>
        <begin position="144"/>
        <end position="188"/>
    </location>
</feature>
<protein>
    <submittedName>
        <fullName evidence="2">Uncharacterized protein</fullName>
    </submittedName>
</protein>
<organism evidence="2 3">
    <name type="scientific">Kibdelosporangium banguiense</name>
    <dbReference type="NCBI Taxonomy" id="1365924"/>
    <lineage>
        <taxon>Bacteria</taxon>
        <taxon>Bacillati</taxon>
        <taxon>Actinomycetota</taxon>
        <taxon>Actinomycetes</taxon>
        <taxon>Pseudonocardiales</taxon>
        <taxon>Pseudonocardiaceae</taxon>
        <taxon>Kibdelosporangium</taxon>
    </lineage>
</organism>
<keyword evidence="3" id="KW-1185">Reference proteome</keyword>
<dbReference type="Proteomes" id="UP001519332">
    <property type="component" value="Unassembled WGS sequence"/>
</dbReference>
<gene>
    <name evidence="2" type="ORF">JOF56_007740</name>
</gene>
<dbReference type="EMBL" id="JAGINW010000001">
    <property type="protein sequence ID" value="MBP2327355.1"/>
    <property type="molecule type" value="Genomic_DNA"/>
</dbReference>
<name>A0ABS4TSH0_9PSEU</name>
<evidence type="ECO:0000256" key="1">
    <source>
        <dbReference type="SAM" id="MobiDB-lite"/>
    </source>
</evidence>
<proteinExistence type="predicted"/>
<evidence type="ECO:0000313" key="2">
    <source>
        <dbReference type="EMBL" id="MBP2327355.1"/>
    </source>
</evidence>
<feature type="compositionally biased region" description="Basic and acidic residues" evidence="1">
    <location>
        <begin position="83"/>
        <end position="98"/>
    </location>
</feature>
<accession>A0ABS4TSH0</accession>
<comment type="caution">
    <text evidence="2">The sequence shown here is derived from an EMBL/GenBank/DDBJ whole genome shotgun (WGS) entry which is preliminary data.</text>
</comment>
<sequence length="208" mass="22717">MRRSRPSTPPGKSVRTVHSHGFVLPEWNCCRGHDRSVVEVVHGEEADRPKRRPRRLKQIPQRVQAGAQVGGPQWGRRIPQRVRWADLDDSSGPRRDSGRQTSIQPDGDRQGRTRRRCIRTVAQADLLGPTALAIPAGTAIRQAPWTALGTRPRSSPGLDLRPDPDSPGGFAGPGVCPRSPRLPHPRFKALNLGSRPLASVQIGPPAAV</sequence>
<reference evidence="2 3" key="1">
    <citation type="submission" date="2021-03" db="EMBL/GenBank/DDBJ databases">
        <title>Sequencing the genomes of 1000 actinobacteria strains.</title>
        <authorList>
            <person name="Klenk H.-P."/>
        </authorList>
    </citation>
    <scope>NUCLEOTIDE SEQUENCE [LARGE SCALE GENOMIC DNA]</scope>
    <source>
        <strain evidence="2 3">DSM 46670</strain>
    </source>
</reference>